<feature type="transmembrane region" description="Helical" evidence="1">
    <location>
        <begin position="92"/>
        <end position="111"/>
    </location>
</feature>
<feature type="transmembrane region" description="Helical" evidence="1">
    <location>
        <begin position="227"/>
        <end position="246"/>
    </location>
</feature>
<dbReference type="EMBL" id="CYZE01000004">
    <property type="protein sequence ID" value="CUO12765.1"/>
    <property type="molecule type" value="Genomic_DNA"/>
</dbReference>
<evidence type="ECO:0000256" key="1">
    <source>
        <dbReference type="SAM" id="Phobius"/>
    </source>
</evidence>
<dbReference type="GO" id="GO:0004175">
    <property type="term" value="F:endopeptidase activity"/>
    <property type="evidence" value="ECO:0007669"/>
    <property type="project" value="UniProtKB-ARBA"/>
</dbReference>
<feature type="domain" description="CAAX prenyl protease 2/Lysostaphin resistance protein A-like" evidence="2">
    <location>
        <begin position="163"/>
        <end position="265"/>
    </location>
</feature>
<keyword evidence="1" id="KW-1133">Transmembrane helix</keyword>
<keyword evidence="1" id="KW-0812">Transmembrane</keyword>
<feature type="transmembrane region" description="Helical" evidence="1">
    <location>
        <begin position="12"/>
        <end position="31"/>
    </location>
</feature>
<feature type="transmembrane region" description="Helical" evidence="1">
    <location>
        <begin position="172"/>
        <end position="191"/>
    </location>
</feature>
<dbReference type="Proteomes" id="UP000095651">
    <property type="component" value="Unassembled WGS sequence"/>
</dbReference>
<evidence type="ECO:0000259" key="2">
    <source>
        <dbReference type="Pfam" id="PF02517"/>
    </source>
</evidence>
<dbReference type="AlphaFoldDB" id="A0A174CM13"/>
<evidence type="ECO:0000313" key="3">
    <source>
        <dbReference type="EMBL" id="CUO12765.1"/>
    </source>
</evidence>
<proteinExistence type="predicted"/>
<gene>
    <name evidence="3" type="ORF">ERS852407_01914</name>
</gene>
<feature type="transmembrane region" description="Helical" evidence="1">
    <location>
        <begin position="67"/>
        <end position="86"/>
    </location>
</feature>
<name>A0A174CM13_9FIRM</name>
<dbReference type="Pfam" id="PF02517">
    <property type="entry name" value="Rce1-like"/>
    <property type="match status" value="1"/>
</dbReference>
<keyword evidence="1" id="KW-0472">Membrane</keyword>
<sequence length="271" mass="30260">MKSKGKDSFTGHLLFWCIVIVFAAAYMINFKLPLNNSNYTTRIWGWAECGVCILAVIGIVKTRYFSISRVITAFILGGICYFSILLNVNFTTAVSTALPVIICYYGGCAYFSKCAGREEVSRFDFKTYLKQICLGLCLALPFAAVNTAYFILQGGIQFISPLNAAVEALNPGISEEIIFRFAVLGFCSFYLKERMSECAYTVYSCILMVIPHSLIHLPDAILESPASALFLFITTCLIFGLPMAVLMKKKGLRSAVAFHWCIDFMRFLFGY</sequence>
<dbReference type="RefSeq" id="WP_055654523.1">
    <property type="nucleotide sequence ID" value="NZ_CABIXC010000004.1"/>
</dbReference>
<feature type="transmembrane region" description="Helical" evidence="1">
    <location>
        <begin position="132"/>
        <end position="152"/>
    </location>
</feature>
<evidence type="ECO:0000313" key="4">
    <source>
        <dbReference type="Proteomes" id="UP000095651"/>
    </source>
</evidence>
<organism evidence="3 4">
    <name type="scientific">Hungatella hathewayi</name>
    <dbReference type="NCBI Taxonomy" id="154046"/>
    <lineage>
        <taxon>Bacteria</taxon>
        <taxon>Bacillati</taxon>
        <taxon>Bacillota</taxon>
        <taxon>Clostridia</taxon>
        <taxon>Lachnospirales</taxon>
        <taxon>Lachnospiraceae</taxon>
        <taxon>Hungatella</taxon>
    </lineage>
</organism>
<feature type="transmembrane region" description="Helical" evidence="1">
    <location>
        <begin position="43"/>
        <end position="60"/>
    </location>
</feature>
<feature type="transmembrane region" description="Helical" evidence="1">
    <location>
        <begin position="198"/>
        <end position="215"/>
    </location>
</feature>
<accession>A0A174CM13</accession>
<protein>
    <submittedName>
        <fullName evidence="3">Membrane spanning protein</fullName>
    </submittedName>
</protein>
<dbReference type="GO" id="GO:0080120">
    <property type="term" value="P:CAAX-box protein maturation"/>
    <property type="evidence" value="ECO:0007669"/>
    <property type="project" value="UniProtKB-ARBA"/>
</dbReference>
<dbReference type="InterPro" id="IPR003675">
    <property type="entry name" value="Rce1/LyrA-like_dom"/>
</dbReference>
<reference evidence="3 4" key="1">
    <citation type="submission" date="2015-09" db="EMBL/GenBank/DDBJ databases">
        <authorList>
            <consortium name="Pathogen Informatics"/>
        </authorList>
    </citation>
    <scope>NUCLEOTIDE SEQUENCE [LARGE SCALE GENOMIC DNA]</scope>
    <source>
        <strain evidence="3 4">2789STDY5608850</strain>
    </source>
</reference>